<dbReference type="InterPro" id="IPR036412">
    <property type="entry name" value="HAD-like_sf"/>
</dbReference>
<dbReference type="InterPro" id="IPR006439">
    <property type="entry name" value="HAD-SF_hydro_IA"/>
</dbReference>
<accession>A0A7Z0BKG4</accession>
<dbReference type="Gene3D" id="3.40.50.1000">
    <property type="entry name" value="HAD superfamily/HAD-like"/>
    <property type="match status" value="1"/>
</dbReference>
<dbReference type="RefSeq" id="WP_179810278.1">
    <property type="nucleotide sequence ID" value="NZ_JACCHL010000001.1"/>
</dbReference>
<dbReference type="PRINTS" id="PR00413">
    <property type="entry name" value="HADHALOGNASE"/>
</dbReference>
<dbReference type="InterPro" id="IPR023214">
    <property type="entry name" value="HAD_sf"/>
</dbReference>
<protein>
    <submittedName>
        <fullName evidence="2">2-haloacid dehalogenase</fullName>
        <ecNumber evidence="2">3.8.1.2</ecNumber>
    </submittedName>
</protein>
<dbReference type="SUPFAM" id="SSF56784">
    <property type="entry name" value="HAD-like"/>
    <property type="match status" value="1"/>
</dbReference>
<sequence length="242" mass="25312">MSQHPAGRPLRPAALVFDVLDTLFPLAPLEWRFREAGIPRVLMARWSAHLLRDSFALALASGGDPGGSGAPRPVDRSFEDVARGALRDITGHQIAPSAEDAVIEGMAGLDPRPEAAAALLAARGAGLGVATLSNHDDALPRTLLERAGLLELVEDVLAVRPAREWKPTPGAYHAAARSLGVPPERLALVTAHGWDVAGAGAARLVTGWSSHLEGRFPPVFAPPDVSGRDLAETVDGLLALSG</sequence>
<dbReference type="Proteomes" id="UP000584931">
    <property type="component" value="Unassembled WGS sequence"/>
</dbReference>
<evidence type="ECO:0000313" key="2">
    <source>
        <dbReference type="EMBL" id="NYH53145.1"/>
    </source>
</evidence>
<name>A0A7Z0BKG4_9ACTN</name>
<evidence type="ECO:0000313" key="3">
    <source>
        <dbReference type="Proteomes" id="UP000584931"/>
    </source>
</evidence>
<comment type="caution">
    <text evidence="2">The sequence shown here is derived from an EMBL/GenBank/DDBJ whole genome shotgun (WGS) entry which is preliminary data.</text>
</comment>
<dbReference type="PANTHER" id="PTHR43316:SF3">
    <property type="entry name" value="HALOACID DEHALOGENASE, TYPE II (AFU_ORTHOLOGUE AFUA_2G07750)-RELATED"/>
    <property type="match status" value="1"/>
</dbReference>
<dbReference type="InterPro" id="IPR051540">
    <property type="entry name" value="S-2-haloacid_dehalogenase"/>
</dbReference>
<gene>
    <name evidence="2" type="ORF">HNR06_002734</name>
</gene>
<dbReference type="EMBL" id="JACCHL010000001">
    <property type="protein sequence ID" value="NYH53145.1"/>
    <property type="molecule type" value="Genomic_DNA"/>
</dbReference>
<dbReference type="AlphaFoldDB" id="A0A7Z0BKG4"/>
<dbReference type="InterPro" id="IPR023198">
    <property type="entry name" value="PGP-like_dom2"/>
</dbReference>
<keyword evidence="1 2" id="KW-0378">Hydrolase</keyword>
<dbReference type="EC" id="3.8.1.2" evidence="2"/>
<reference evidence="2 3" key="1">
    <citation type="submission" date="2020-07" db="EMBL/GenBank/DDBJ databases">
        <title>Sequencing the genomes of 1000 actinobacteria strains.</title>
        <authorList>
            <person name="Klenk H.-P."/>
        </authorList>
    </citation>
    <scope>NUCLEOTIDE SEQUENCE [LARGE SCALE GENOMIC DNA]</scope>
    <source>
        <strain evidence="2 3">DSM 45278</strain>
    </source>
</reference>
<proteinExistence type="predicted"/>
<organism evidence="2 3">
    <name type="scientific">Nocardiopsis sinuspersici</name>
    <dbReference type="NCBI Taxonomy" id="501010"/>
    <lineage>
        <taxon>Bacteria</taxon>
        <taxon>Bacillati</taxon>
        <taxon>Actinomycetota</taxon>
        <taxon>Actinomycetes</taxon>
        <taxon>Streptosporangiales</taxon>
        <taxon>Nocardiopsidaceae</taxon>
        <taxon>Nocardiopsis</taxon>
    </lineage>
</organism>
<dbReference type="Pfam" id="PF00702">
    <property type="entry name" value="Hydrolase"/>
    <property type="match status" value="1"/>
</dbReference>
<dbReference type="Gene3D" id="1.10.150.240">
    <property type="entry name" value="Putative phosphatase, domain 2"/>
    <property type="match status" value="1"/>
</dbReference>
<dbReference type="PANTHER" id="PTHR43316">
    <property type="entry name" value="HYDROLASE, HALOACID DELAHOGENASE-RELATED"/>
    <property type="match status" value="1"/>
</dbReference>
<dbReference type="GO" id="GO:0018784">
    <property type="term" value="F:(S)-2-haloacid dehalogenase activity"/>
    <property type="evidence" value="ECO:0007669"/>
    <property type="project" value="UniProtKB-EC"/>
</dbReference>
<evidence type="ECO:0000256" key="1">
    <source>
        <dbReference type="ARBA" id="ARBA00022801"/>
    </source>
</evidence>